<evidence type="ECO:0000259" key="2">
    <source>
        <dbReference type="Pfam" id="PF03816"/>
    </source>
</evidence>
<protein>
    <submittedName>
        <fullName evidence="3">LCP family protein required for cell wall assembly</fullName>
    </submittedName>
</protein>
<dbReference type="PANTHER" id="PTHR33392:SF6">
    <property type="entry name" value="POLYISOPRENYL-TEICHOIC ACID--PEPTIDOGLYCAN TEICHOIC ACID TRANSFERASE TAGU"/>
    <property type="match status" value="1"/>
</dbReference>
<dbReference type="Proteomes" id="UP000542674">
    <property type="component" value="Unassembled WGS sequence"/>
</dbReference>
<evidence type="ECO:0000313" key="4">
    <source>
        <dbReference type="Proteomes" id="UP000542674"/>
    </source>
</evidence>
<dbReference type="EMBL" id="JACHJS010000001">
    <property type="protein sequence ID" value="MBB4963147.1"/>
    <property type="molecule type" value="Genomic_DNA"/>
</dbReference>
<dbReference type="PANTHER" id="PTHR33392">
    <property type="entry name" value="POLYISOPRENYL-TEICHOIC ACID--PEPTIDOGLYCAN TEICHOIC ACID TRANSFERASE TAGU"/>
    <property type="match status" value="1"/>
</dbReference>
<organism evidence="3 4">
    <name type="scientific">Saccharothrix violaceirubra</name>
    <dbReference type="NCBI Taxonomy" id="413306"/>
    <lineage>
        <taxon>Bacteria</taxon>
        <taxon>Bacillati</taxon>
        <taxon>Actinomycetota</taxon>
        <taxon>Actinomycetes</taxon>
        <taxon>Pseudonocardiales</taxon>
        <taxon>Pseudonocardiaceae</taxon>
        <taxon>Saccharothrix</taxon>
    </lineage>
</organism>
<name>A0A7W7SZD9_9PSEU</name>
<dbReference type="AlphaFoldDB" id="A0A7W7SZD9"/>
<dbReference type="InterPro" id="IPR004474">
    <property type="entry name" value="LytR_CpsA_psr"/>
</dbReference>
<dbReference type="Gene3D" id="3.40.630.190">
    <property type="entry name" value="LCP protein"/>
    <property type="match status" value="1"/>
</dbReference>
<reference evidence="3 4" key="1">
    <citation type="submission" date="2020-08" db="EMBL/GenBank/DDBJ databases">
        <title>Sequencing the genomes of 1000 actinobacteria strains.</title>
        <authorList>
            <person name="Klenk H.-P."/>
        </authorList>
    </citation>
    <scope>NUCLEOTIDE SEQUENCE [LARGE SCALE GENOMIC DNA]</scope>
    <source>
        <strain evidence="3 4">DSM 45084</strain>
    </source>
</reference>
<dbReference type="Pfam" id="PF03816">
    <property type="entry name" value="LytR_cpsA_psr"/>
    <property type="match status" value="1"/>
</dbReference>
<comment type="similarity">
    <text evidence="1">Belongs to the LytR/CpsA/Psr (LCP) family.</text>
</comment>
<evidence type="ECO:0000256" key="1">
    <source>
        <dbReference type="ARBA" id="ARBA00006068"/>
    </source>
</evidence>
<dbReference type="RefSeq" id="WP_184665969.1">
    <property type="nucleotide sequence ID" value="NZ_BAABAI010000004.1"/>
</dbReference>
<keyword evidence="4" id="KW-1185">Reference proteome</keyword>
<dbReference type="NCBIfam" id="TIGR00350">
    <property type="entry name" value="lytR_cpsA_psr"/>
    <property type="match status" value="1"/>
</dbReference>
<sequence>MKAALVVGRALVVLLSAAVLAVSGYTWSTLRRVQDSVNTTDVIAKLSEVPNSPPADDGALDILLVGSDSRTDAQGRPLPADVLRQLRTEATDTLNTDTIIVLRVPRDGSRAHAVSIPRDTYVPIPGLREEKINSAYGLTKFHTMERLQQEGVHDLDERSQRGDQAGRLALVQVVQDLTGVRVDHYAEINLYGFYLLTQVIGGVEVCLNNATSDPDSGANFRAGVQNIAGGDALAFVRQRKNLPGGDLGRIARQQVFMSAAVSRLLSAGTLTDPAKLSGLLDAVRKSIVVDEGFDLATLAGQAQGLAGGNVGFATIPVTGVGARNDRGQSVVTVDPAAVKAFVAQLLGPKDPTPTARKLTGGLGLSLDGGPRRVALQGPPCVD</sequence>
<accession>A0A7W7SZD9</accession>
<feature type="domain" description="Cell envelope-related transcriptional attenuator" evidence="2">
    <location>
        <begin position="95"/>
        <end position="264"/>
    </location>
</feature>
<evidence type="ECO:0000313" key="3">
    <source>
        <dbReference type="EMBL" id="MBB4963147.1"/>
    </source>
</evidence>
<gene>
    <name evidence="3" type="ORF">F4559_000506</name>
</gene>
<proteinExistence type="inferred from homology"/>
<comment type="caution">
    <text evidence="3">The sequence shown here is derived from an EMBL/GenBank/DDBJ whole genome shotgun (WGS) entry which is preliminary data.</text>
</comment>
<dbReference type="InterPro" id="IPR050922">
    <property type="entry name" value="LytR/CpsA/Psr_CW_biosynth"/>
</dbReference>